<feature type="region of interest" description="Disordered" evidence="1">
    <location>
        <begin position="49"/>
        <end position="93"/>
    </location>
</feature>
<dbReference type="EMBL" id="JAVFHQ010000021">
    <property type="protein sequence ID" value="KAK4545034.1"/>
    <property type="molecule type" value="Genomic_DNA"/>
</dbReference>
<comment type="caution">
    <text evidence="2">The sequence shown here is derived from an EMBL/GenBank/DDBJ whole genome shotgun (WGS) entry which is preliminary data.</text>
</comment>
<reference evidence="2 3" key="1">
    <citation type="submission" date="2021-11" db="EMBL/GenBank/DDBJ databases">
        <title>Black yeast isolated from Biological Soil Crust.</title>
        <authorList>
            <person name="Kurbessoian T."/>
        </authorList>
    </citation>
    <scope>NUCLEOTIDE SEQUENCE [LARGE SCALE GENOMIC DNA]</scope>
    <source>
        <strain evidence="2 3">CCFEE 5522</strain>
    </source>
</reference>
<evidence type="ECO:0000256" key="1">
    <source>
        <dbReference type="SAM" id="MobiDB-lite"/>
    </source>
</evidence>
<dbReference type="Proteomes" id="UP001324427">
    <property type="component" value="Unassembled WGS sequence"/>
</dbReference>
<evidence type="ECO:0000313" key="3">
    <source>
        <dbReference type="Proteomes" id="UP001324427"/>
    </source>
</evidence>
<keyword evidence="3" id="KW-1185">Reference proteome</keyword>
<proteinExistence type="predicted"/>
<accession>A0AAV9JJA1</accession>
<gene>
    <name evidence="2" type="ORF">LTR36_003585</name>
</gene>
<organism evidence="2 3">
    <name type="scientific">Oleoguttula mirabilis</name>
    <dbReference type="NCBI Taxonomy" id="1507867"/>
    <lineage>
        <taxon>Eukaryota</taxon>
        <taxon>Fungi</taxon>
        <taxon>Dikarya</taxon>
        <taxon>Ascomycota</taxon>
        <taxon>Pezizomycotina</taxon>
        <taxon>Dothideomycetes</taxon>
        <taxon>Dothideomycetidae</taxon>
        <taxon>Mycosphaerellales</taxon>
        <taxon>Teratosphaeriaceae</taxon>
        <taxon>Oleoguttula</taxon>
    </lineage>
</organism>
<evidence type="ECO:0000313" key="2">
    <source>
        <dbReference type="EMBL" id="KAK4545034.1"/>
    </source>
</evidence>
<sequence>MPIDILAGLVTIGAILATNGIQRHLDYRKQHPRVRGVRRNKIRTKIFHREAKAYPQRQGIDPNDPPCDHPGTCTHPEHAPWTPASRDTSPAPSTDRVLVFSTAEAYEAYDAAHRARARTARARASVPALRRGPSNISCLDLARFGEGHAVSVDSLSIF</sequence>
<protein>
    <submittedName>
        <fullName evidence="2">Uncharacterized protein</fullName>
    </submittedName>
</protein>
<name>A0AAV9JJA1_9PEZI</name>
<dbReference type="AlphaFoldDB" id="A0AAV9JJA1"/>